<reference evidence="3" key="1">
    <citation type="submission" date="2016-11" db="EMBL/GenBank/DDBJ databases">
        <authorList>
            <person name="Varghese N."/>
            <person name="Submissions S."/>
        </authorList>
    </citation>
    <scope>NUCLEOTIDE SEQUENCE [LARGE SCALE GENOMIC DNA]</scope>
    <source>
        <strain evidence="3">Sac-22</strain>
    </source>
</reference>
<dbReference type="Proteomes" id="UP000184339">
    <property type="component" value="Unassembled WGS sequence"/>
</dbReference>
<evidence type="ECO:0000313" key="3">
    <source>
        <dbReference type="Proteomes" id="UP000184339"/>
    </source>
</evidence>
<dbReference type="Pfam" id="PF07166">
    <property type="entry name" value="DUF1398"/>
    <property type="match status" value="1"/>
</dbReference>
<dbReference type="RefSeq" id="WP_072783432.1">
    <property type="nucleotide sequence ID" value="NZ_FRCX01000003.1"/>
</dbReference>
<dbReference type="InterPro" id="IPR036696">
    <property type="entry name" value="YdfO-like_sf"/>
</dbReference>
<protein>
    <recommendedName>
        <fullName evidence="4">DUF1398 domain-containing protein</fullName>
    </recommendedName>
</protein>
<keyword evidence="3" id="KW-1185">Reference proteome</keyword>
<evidence type="ECO:0000256" key="1">
    <source>
        <dbReference type="SAM" id="Phobius"/>
    </source>
</evidence>
<name>A0A1M7MYZ2_9BURK</name>
<gene>
    <name evidence="2" type="ORF">SAMN05192549_103389</name>
</gene>
<accession>A0A1M7MYZ2</accession>
<feature type="transmembrane region" description="Helical" evidence="1">
    <location>
        <begin position="88"/>
        <end position="108"/>
    </location>
</feature>
<dbReference type="SUPFAM" id="SSF160419">
    <property type="entry name" value="YdfO-like"/>
    <property type="match status" value="2"/>
</dbReference>
<dbReference type="Gene3D" id="3.30.1810.10">
    <property type="entry name" value="YdfO-like"/>
    <property type="match status" value="2"/>
</dbReference>
<dbReference type="InterPro" id="IPR009833">
    <property type="entry name" value="DUF1398"/>
</dbReference>
<organism evidence="2 3">
    <name type="scientific">Duganella sacchari</name>
    <dbReference type="NCBI Taxonomy" id="551987"/>
    <lineage>
        <taxon>Bacteria</taxon>
        <taxon>Pseudomonadati</taxon>
        <taxon>Pseudomonadota</taxon>
        <taxon>Betaproteobacteria</taxon>
        <taxon>Burkholderiales</taxon>
        <taxon>Oxalobacteraceae</taxon>
        <taxon>Telluria group</taxon>
        <taxon>Duganella</taxon>
    </lineage>
</organism>
<sequence>MDKNIIDSCARDSYAGTASFGEIVMRLAGAGVESYYADYRARTTTYYGPEGDSYTIPLTRSAAAVPPDFDTAGVQDAIRGAQRGDVKYPAFVSLSVAAGCVGYMVWIAGRHVTYYGRAGEMHVEKFPPQ</sequence>
<keyword evidence="1" id="KW-1133">Transmembrane helix</keyword>
<keyword evidence="1" id="KW-0812">Transmembrane</keyword>
<dbReference type="EMBL" id="FRCX01000003">
    <property type="protein sequence ID" value="SHM96332.1"/>
    <property type="molecule type" value="Genomic_DNA"/>
</dbReference>
<dbReference type="AlphaFoldDB" id="A0A1M7MYZ2"/>
<keyword evidence="1" id="KW-0472">Membrane</keyword>
<evidence type="ECO:0000313" key="2">
    <source>
        <dbReference type="EMBL" id="SHM96332.1"/>
    </source>
</evidence>
<proteinExistence type="predicted"/>
<evidence type="ECO:0008006" key="4">
    <source>
        <dbReference type="Google" id="ProtNLM"/>
    </source>
</evidence>
<dbReference type="OrthoDB" id="5954591at2"/>